<reference evidence="3" key="1">
    <citation type="journal article" date="2014" name="Int. J. Syst. Evol. Microbiol.">
        <title>Complete genome sequence of Corynebacterium casei LMG S-19264T (=DSM 44701T), isolated from a smear-ripened cheese.</title>
        <authorList>
            <consortium name="US DOE Joint Genome Institute (JGI-PGF)"/>
            <person name="Walter F."/>
            <person name="Albersmeier A."/>
            <person name="Kalinowski J."/>
            <person name="Ruckert C."/>
        </authorList>
    </citation>
    <scope>NUCLEOTIDE SEQUENCE</scope>
    <source>
        <strain evidence="3">CGMCC 4.7398</strain>
    </source>
</reference>
<protein>
    <submittedName>
        <fullName evidence="3">Uncharacterized protein</fullName>
    </submittedName>
</protein>
<evidence type="ECO:0000256" key="2">
    <source>
        <dbReference type="SAM" id="Phobius"/>
    </source>
</evidence>
<dbReference type="EMBL" id="BNAS01000003">
    <property type="protein sequence ID" value="GHH71820.1"/>
    <property type="molecule type" value="Genomic_DNA"/>
</dbReference>
<name>A0A919FUL0_9MICO</name>
<reference evidence="3" key="2">
    <citation type="submission" date="2020-09" db="EMBL/GenBank/DDBJ databases">
        <authorList>
            <person name="Sun Q."/>
            <person name="Zhou Y."/>
        </authorList>
    </citation>
    <scope>NUCLEOTIDE SEQUENCE</scope>
    <source>
        <strain evidence="3">CGMCC 4.7398</strain>
    </source>
</reference>
<keyword evidence="2" id="KW-1133">Transmembrane helix</keyword>
<sequence>MSDTQYQKLDGNADLVRSKGKSYQDIANSIENAITALDAIVDDNGTTAQSMTKTRELAGDVRDDIKKATARYRVTGDALVGYAPTLESSISSSDTAATRIAEIQNDLYDAQLAKSNAENGVEDLPDDATPADKAEANSAASSASSRVETLTSDLAYWKGQWQDAKDAKDTAARTARSSIDEQFERDSKNDLEDGFWDKVGDVLSSVYKVFKIICDIAGILAIFLSWVPILGQVLLVLAAIGSILTILESVVKFAKGEIGWGGLLLGVGIGLIGLFGGKLASSLGKVAKARAITNAAATTNSTTRLATRLAGNADDGARMISEASDTVANADNLLSMKTLLKSPFTRSDSAAELFELRKAGSLGIMEGLGKTAKEFVIPLKNPFAGTTAIMNNPALRYNAAGLVGATAGMELVNLAATGVKSGIGIDAAFNGSDGWAQANSIIGSTSPVMEGAYNNVAQLPGKVVGWSKTVDGIF</sequence>
<feature type="transmembrane region" description="Helical" evidence="2">
    <location>
        <begin position="258"/>
        <end position="280"/>
    </location>
</feature>
<keyword evidence="4" id="KW-1185">Reference proteome</keyword>
<keyword evidence="2" id="KW-0472">Membrane</keyword>
<dbReference type="AlphaFoldDB" id="A0A919FUL0"/>
<keyword evidence="2" id="KW-0812">Transmembrane</keyword>
<gene>
    <name evidence="3" type="ORF">GCM10017772_20360</name>
</gene>
<feature type="transmembrane region" description="Helical" evidence="2">
    <location>
        <begin position="216"/>
        <end position="246"/>
    </location>
</feature>
<dbReference type="RefSeq" id="WP_189669209.1">
    <property type="nucleotide sequence ID" value="NZ_BNAS01000003.1"/>
</dbReference>
<proteinExistence type="predicted"/>
<organism evidence="3 4">
    <name type="scientific">Promicromonospora soli</name>
    <dbReference type="NCBI Taxonomy" id="2035533"/>
    <lineage>
        <taxon>Bacteria</taxon>
        <taxon>Bacillati</taxon>
        <taxon>Actinomycetota</taxon>
        <taxon>Actinomycetes</taxon>
        <taxon>Micrococcales</taxon>
        <taxon>Promicromonosporaceae</taxon>
        <taxon>Promicromonospora</taxon>
    </lineage>
</organism>
<evidence type="ECO:0000256" key="1">
    <source>
        <dbReference type="SAM" id="MobiDB-lite"/>
    </source>
</evidence>
<accession>A0A919FUL0</accession>
<evidence type="ECO:0000313" key="4">
    <source>
        <dbReference type="Proteomes" id="UP000627369"/>
    </source>
</evidence>
<comment type="caution">
    <text evidence="3">The sequence shown here is derived from an EMBL/GenBank/DDBJ whole genome shotgun (WGS) entry which is preliminary data.</text>
</comment>
<evidence type="ECO:0000313" key="3">
    <source>
        <dbReference type="EMBL" id="GHH71820.1"/>
    </source>
</evidence>
<dbReference type="Proteomes" id="UP000627369">
    <property type="component" value="Unassembled WGS sequence"/>
</dbReference>
<feature type="region of interest" description="Disordered" evidence="1">
    <location>
        <begin position="120"/>
        <end position="144"/>
    </location>
</feature>